<dbReference type="EMBL" id="KN818227">
    <property type="protein sequence ID" value="KIL69012.1"/>
    <property type="molecule type" value="Genomic_DNA"/>
</dbReference>
<gene>
    <name evidence="1" type="ORF">M378DRAFT_70434</name>
</gene>
<proteinExistence type="predicted"/>
<evidence type="ECO:0000313" key="1">
    <source>
        <dbReference type="EMBL" id="KIL69012.1"/>
    </source>
</evidence>
<name>A0A0C2X466_AMAMK</name>
<evidence type="ECO:0000313" key="2">
    <source>
        <dbReference type="Proteomes" id="UP000054549"/>
    </source>
</evidence>
<protein>
    <submittedName>
        <fullName evidence="1">Uncharacterized protein</fullName>
    </submittedName>
</protein>
<dbReference type="Proteomes" id="UP000054549">
    <property type="component" value="Unassembled WGS sequence"/>
</dbReference>
<organism evidence="1 2">
    <name type="scientific">Amanita muscaria (strain Koide BX008)</name>
    <dbReference type="NCBI Taxonomy" id="946122"/>
    <lineage>
        <taxon>Eukaryota</taxon>
        <taxon>Fungi</taxon>
        <taxon>Dikarya</taxon>
        <taxon>Basidiomycota</taxon>
        <taxon>Agaricomycotina</taxon>
        <taxon>Agaricomycetes</taxon>
        <taxon>Agaricomycetidae</taxon>
        <taxon>Agaricales</taxon>
        <taxon>Pluteineae</taxon>
        <taxon>Amanitaceae</taxon>
        <taxon>Amanita</taxon>
    </lineage>
</organism>
<sequence>MHLCSINIPQHLLAIWRNAGESRIRFDIKPDFIILDQNEIWKSHGELVASMRPYLPTSFDQPPRNPALKINSGFKACEYLLYFWALGPVVFRPLLPHYLWTHFCKLVSATRIIHQRIITRQQLETAHKLILEWEMEFEQTYYARDLSRLHYVRPCIHAMIHTAQETVRCGPLNLLAQWALENTIGNLGRKVRQPSNAFSNLAERGLLRARQNALMAILPDLAINSHLPRGSLSLGNQYYLLRACERNEKMVQLESEASTIRNALNIPSSSPVLIQKWARLLLPNQQIARSLWRDGRTQDGRTSRNVKLNVSANGYIVFAEVKYFFTSNLYPGPGQRAFALVSTYSNPDVELLVQSHNALWVSKHLGSHGLRVIDPKSIESVVAMVPFALKEEEENNQTFIRKYKDCMCMIEKPFLADVSSSTLLEELEHEEDTIDN</sequence>
<reference evidence="1 2" key="1">
    <citation type="submission" date="2014-04" db="EMBL/GenBank/DDBJ databases">
        <title>Evolutionary Origins and Diversification of the Mycorrhizal Mutualists.</title>
        <authorList>
            <consortium name="DOE Joint Genome Institute"/>
            <consortium name="Mycorrhizal Genomics Consortium"/>
            <person name="Kohler A."/>
            <person name="Kuo A."/>
            <person name="Nagy L.G."/>
            <person name="Floudas D."/>
            <person name="Copeland A."/>
            <person name="Barry K.W."/>
            <person name="Cichocki N."/>
            <person name="Veneault-Fourrey C."/>
            <person name="LaButti K."/>
            <person name="Lindquist E.A."/>
            <person name="Lipzen A."/>
            <person name="Lundell T."/>
            <person name="Morin E."/>
            <person name="Murat C."/>
            <person name="Riley R."/>
            <person name="Ohm R."/>
            <person name="Sun H."/>
            <person name="Tunlid A."/>
            <person name="Henrissat B."/>
            <person name="Grigoriev I.V."/>
            <person name="Hibbett D.S."/>
            <person name="Martin F."/>
        </authorList>
    </citation>
    <scope>NUCLEOTIDE SEQUENCE [LARGE SCALE GENOMIC DNA]</scope>
    <source>
        <strain evidence="1 2">Koide BX008</strain>
    </source>
</reference>
<dbReference type="AlphaFoldDB" id="A0A0C2X466"/>
<keyword evidence="2" id="KW-1185">Reference proteome</keyword>
<dbReference type="OrthoDB" id="2669721at2759"/>
<dbReference type="STRING" id="946122.A0A0C2X466"/>
<dbReference type="HOGENOM" id="CLU_047287_0_0_1"/>
<accession>A0A0C2X466</accession>
<dbReference type="InParanoid" id="A0A0C2X466"/>